<dbReference type="Pfam" id="PF13087">
    <property type="entry name" value="AAA_12"/>
    <property type="match status" value="1"/>
</dbReference>
<dbReference type="InterPro" id="IPR049468">
    <property type="entry name" value="Restrct_endonuc-II-like_dom"/>
</dbReference>
<sequence length="1972" mass="217748">MDRSKVLSEPQAPSVHIELTLVPKLNLADFQNAIPALRELAVVNNGDEPLTEVDLCMSSQPPFLKPCTWRIESIAPGQRYRIVELDLGLDGVLLSRLIEAERAIVSFSLQKRREGRTELARREVEVELLPRNQWGGLAGLPDMVAAFVQPNDPAVGRVLKQAAEVLRKADRHTDIDGYRGGARRAWELASAIWSAVGALHLDYALPPASFEHKGQKVRDPSQIAEAGLATCLDLALLFCAALEQAGLHPVLVFTEGHALAGLWLQAEEFNTSVVDDVTALRKRVKLKELVLFETTLVTQRPLPPFSYAIERGAQQVGEERAPTFELAVDIRRARLQRIKPLATARAEPPPAAPGLVALPPPEEEPPFEAAPELLDDRIASDADLPEGPEDRLGRWQRKLLDLSLRNNLLSFKMSQKALKLEAPDPGRFEDLLATGQAVKLLPRPELMDGQDPRDPALHESRERENLRRQHALDALQRSEVFVGLPKDDLEARLVELYRAARASLQEGGSNTLYLAMGFLSWARGERDERRFKAPLVLVPVSLERKSVRSGFRLKLHDDEARFNPTLLEMLRQDFKLSLGVQDAELPRDDSGLDITGVWKKVSAAIKDIKGWEVVEDVVLSTFSFAKYLMWKDLSSRTEQLKQNPVVRHLIETPREPFPSTVAFPDPRRLDQELAPRDTFCPLPADSSQLSAVVAAKQGKDFVLIGPPGTGKSQTIANLIAQCLAEGKRVLFVSEKMAALDVVWRRLRDVGLGEFCLELHSSKARKAEVLEQLRRAWNVSAEADPLQWQAEAERLGALRDRLNGYVERLHRSHPNGLSVHQAIGRVLAGQHLPTLQLAWPDPTLHDGAALAAFQEAAELLDVNAEAVGAAALAAGPWHWIGHGAWSPSWQAKLLETVRGMASTAQGAEAAALAFTQAVGWPTFTLERRVREGLLGLAEVLPRAAGRNWRFTLRADARALAEDLQRGARLVTQHRELRDELPLPWDAQTTERLRRGVALLTRWNELASQITCRWSAALTEEFARGVQGLAAYDGLAKQLSLPYGDAVAQLDAAQLQRDWQEAEQSVWPLSGLRHRALARRLKSAASGGGEPDVGSDIQRLAKLRALQAEIETLDALSLRTGKIWAGLQTRRDVAHAALAFQASLPLALAGQPWDEAGLEPAAEGACGPGMAEDLRRLREMRSLAGELERLGALDLTVVWAGHDTDLGAAAAALALQAALAAARDGQPWRDEGYAAVEDGRCGPAAAAALAQLRQLQGLKREIDTLNPLSAPTGGLWAGLQTRTDEVEAAVAFHAALSTSLAKLASTPEALAELKAPLEPLLGEGNMLLESSGPVAVAAQAWRKALQALHEAMARFTQQASMPQERRVVFAEQTPAALALACRQLLDAAGRLHVWCAWRGAREQALALGLTALVGGLEQGTVSPGQVREVFETDYCRWWLNAVVDRDEVLRGFVSAVHEKRIRDFQALDERFIALTREGVRARLCASLPVQDSVAKNSDWGLLRYEMQKKTRHLPLRELMRRAPEAILTLTPCLLMSPLSIAHYLSAETANFDVVVFDEASQIPVWDAIGAMARGRQVVMVGDPKQLPPTHFFDRAESDDDDDVELDGDLESILDECIGASLPTMHLSWHYRSRHESLIAFSNRRYYRGELVTFPSPVTQDRSVSFHHVGDGVYDKGGSRTNQPEAQALVRDLVDRLKSPGFRESGLTVGVVTFNVEQQSLVEDLLDEERRKDPTIESFFAEDQPEPVFVKNLESVQGDERDIMYFSITYGPGAGGAVSMNFGPMNRQGGERRLNVAITRARHELRVFSSLRPEQMDLSRTASIGVRDLKHFMEFAERGAGALEDSPQHGSTGEPDGLFEQMVARALRDRGWRVRAQVGVSAFKIDLAVVDPDAPDRYLAGIECDGATYRRSATARDRDKLREQVLRSLGWDTLRLWSTDWWIDPDGTLEKVHRQLQALLRARRAGRELATPAAL</sequence>
<dbReference type="OrthoDB" id="9757917at2"/>
<evidence type="ECO:0000259" key="4">
    <source>
        <dbReference type="Pfam" id="PF18741"/>
    </source>
</evidence>
<evidence type="ECO:0000256" key="1">
    <source>
        <dbReference type="SAM" id="MobiDB-lite"/>
    </source>
</evidence>
<dbReference type="SUPFAM" id="SSF52540">
    <property type="entry name" value="P-loop containing nucleoside triphosphate hydrolases"/>
    <property type="match status" value="1"/>
</dbReference>
<dbReference type="PANTHER" id="PTHR10887:SF495">
    <property type="entry name" value="HELICASE SENATAXIN ISOFORM X1-RELATED"/>
    <property type="match status" value="1"/>
</dbReference>
<dbReference type="Pfam" id="PF18741">
    <property type="entry name" value="MTES_1575"/>
    <property type="match status" value="1"/>
</dbReference>
<evidence type="ECO:0000313" key="6">
    <source>
        <dbReference type="Proteomes" id="UP000035352"/>
    </source>
</evidence>
<dbReference type="SUPFAM" id="SSF52980">
    <property type="entry name" value="Restriction endonuclease-like"/>
    <property type="match status" value="1"/>
</dbReference>
<dbReference type="STRING" id="413882.AAW51_4141"/>
<dbReference type="EMBL" id="CP011371">
    <property type="protein sequence ID" value="AKJ30832.1"/>
    <property type="molecule type" value="Genomic_DNA"/>
</dbReference>
<name>A0A0G3BN57_9BURK</name>
<dbReference type="Pfam" id="PF13195">
    <property type="entry name" value="DUF4011"/>
    <property type="match status" value="1"/>
</dbReference>
<dbReference type="PATRIC" id="fig|413882.6.peg.4328"/>
<dbReference type="InterPro" id="IPR025103">
    <property type="entry name" value="DUF4011"/>
</dbReference>
<feature type="compositionally biased region" description="Basic and acidic residues" evidence="1">
    <location>
        <begin position="450"/>
        <end position="465"/>
    </location>
</feature>
<organism evidence="5 6">
    <name type="scientific">Caldimonas brevitalea</name>
    <dbReference type="NCBI Taxonomy" id="413882"/>
    <lineage>
        <taxon>Bacteria</taxon>
        <taxon>Pseudomonadati</taxon>
        <taxon>Pseudomonadota</taxon>
        <taxon>Betaproteobacteria</taxon>
        <taxon>Burkholderiales</taxon>
        <taxon>Sphaerotilaceae</taxon>
        <taxon>Caldimonas</taxon>
    </lineage>
</organism>
<dbReference type="GO" id="GO:0004386">
    <property type="term" value="F:helicase activity"/>
    <property type="evidence" value="ECO:0007669"/>
    <property type="project" value="UniProtKB-KW"/>
</dbReference>
<feature type="domain" description="DNA2/NAM7 helicase helicase" evidence="2">
    <location>
        <begin position="1536"/>
        <end position="1588"/>
    </location>
</feature>
<dbReference type="InterPro" id="IPR041679">
    <property type="entry name" value="DNA2/NAM7-like_C"/>
</dbReference>
<dbReference type="InterPro" id="IPR047187">
    <property type="entry name" value="SF1_C_Upf1"/>
</dbReference>
<dbReference type="InterPro" id="IPR041677">
    <property type="entry name" value="DNA2/NAM7_AAA_11"/>
</dbReference>
<reference evidence="5 6" key="1">
    <citation type="submission" date="2015-05" db="EMBL/GenBank/DDBJ databases">
        <authorList>
            <person name="Tang B."/>
            <person name="Yu Y."/>
        </authorList>
    </citation>
    <scope>NUCLEOTIDE SEQUENCE [LARGE SCALE GENOMIC DNA]</scope>
    <source>
        <strain evidence="5 6">DSM 7029</strain>
    </source>
</reference>
<dbReference type="PANTHER" id="PTHR10887">
    <property type="entry name" value="DNA2/NAM7 HELICASE FAMILY"/>
    <property type="match status" value="1"/>
</dbReference>
<dbReference type="FunFam" id="3.40.960.10:FF:000002">
    <property type="entry name" value="DNA helicase related protein"/>
    <property type="match status" value="1"/>
</dbReference>
<accession>A0A0G3BN57</accession>
<feature type="domain" description="Restriction endonuclease type II-like" evidence="4">
    <location>
        <begin position="1856"/>
        <end position="1953"/>
    </location>
</feature>
<dbReference type="Gene3D" id="3.40.960.10">
    <property type="entry name" value="VSR Endonuclease"/>
    <property type="match status" value="1"/>
</dbReference>
<keyword evidence="6" id="KW-1185">Reference proteome</keyword>
<evidence type="ECO:0000259" key="2">
    <source>
        <dbReference type="Pfam" id="PF13086"/>
    </source>
</evidence>
<dbReference type="FunFam" id="3.40.50.300:FF:002475">
    <property type="entry name" value="DNA helicase related protein"/>
    <property type="match status" value="1"/>
</dbReference>
<dbReference type="InterPro" id="IPR045055">
    <property type="entry name" value="DNA2/NAM7-like"/>
</dbReference>
<keyword evidence="5" id="KW-0067">ATP-binding</keyword>
<keyword evidence="5" id="KW-0547">Nucleotide-binding</keyword>
<dbReference type="InterPro" id="IPR027417">
    <property type="entry name" value="P-loop_NTPase"/>
</dbReference>
<dbReference type="Proteomes" id="UP000035352">
    <property type="component" value="Chromosome"/>
</dbReference>
<evidence type="ECO:0000313" key="5">
    <source>
        <dbReference type="EMBL" id="AKJ30832.1"/>
    </source>
</evidence>
<evidence type="ECO:0000259" key="3">
    <source>
        <dbReference type="Pfam" id="PF13087"/>
    </source>
</evidence>
<dbReference type="KEGG" id="pbh:AAW51_4141"/>
<dbReference type="CDD" id="cd18808">
    <property type="entry name" value="SF1_C_Upf1"/>
    <property type="match status" value="1"/>
</dbReference>
<dbReference type="InterPro" id="IPR011335">
    <property type="entry name" value="Restrct_endonuc-II-like"/>
</dbReference>
<feature type="region of interest" description="Disordered" evidence="1">
    <location>
        <begin position="442"/>
        <end position="465"/>
    </location>
</feature>
<feature type="domain" description="DNA2/NAM7 helicase helicase" evidence="2">
    <location>
        <begin position="685"/>
        <end position="748"/>
    </location>
</feature>
<feature type="domain" description="DNA2/NAM7 helicase-like C-terminal" evidence="3">
    <location>
        <begin position="1612"/>
        <end position="1806"/>
    </location>
</feature>
<gene>
    <name evidence="5" type="ORF">AAW51_4141</name>
</gene>
<proteinExistence type="predicted"/>
<dbReference type="FunFam" id="3.40.50.300:FF:002063">
    <property type="entry name" value="DNA helicase related protein"/>
    <property type="match status" value="1"/>
</dbReference>
<keyword evidence="5" id="KW-0347">Helicase</keyword>
<dbReference type="Gene3D" id="3.40.50.300">
    <property type="entry name" value="P-loop containing nucleotide triphosphate hydrolases"/>
    <property type="match status" value="3"/>
</dbReference>
<dbReference type="Pfam" id="PF13086">
    <property type="entry name" value="AAA_11"/>
    <property type="match status" value="2"/>
</dbReference>
<protein>
    <submittedName>
        <fullName evidence="5">DNA helicase related protein</fullName>
    </submittedName>
</protein>
<feature type="region of interest" description="Disordered" evidence="1">
    <location>
        <begin position="344"/>
        <end position="368"/>
    </location>
</feature>
<keyword evidence="5" id="KW-0378">Hydrolase</keyword>